<protein>
    <submittedName>
        <fullName evidence="1">Uncharacterized protein</fullName>
    </submittedName>
</protein>
<gene>
    <name evidence="1" type="ORF">LTS18_002388</name>
</gene>
<evidence type="ECO:0000313" key="1">
    <source>
        <dbReference type="EMBL" id="KAK3063186.1"/>
    </source>
</evidence>
<name>A0ACC3D815_9PEZI</name>
<organism evidence="1 2">
    <name type="scientific">Coniosporium uncinatum</name>
    <dbReference type="NCBI Taxonomy" id="93489"/>
    <lineage>
        <taxon>Eukaryota</taxon>
        <taxon>Fungi</taxon>
        <taxon>Dikarya</taxon>
        <taxon>Ascomycota</taxon>
        <taxon>Pezizomycotina</taxon>
        <taxon>Dothideomycetes</taxon>
        <taxon>Dothideomycetes incertae sedis</taxon>
        <taxon>Coniosporium</taxon>
    </lineage>
</organism>
<dbReference type="Proteomes" id="UP001186974">
    <property type="component" value="Unassembled WGS sequence"/>
</dbReference>
<dbReference type="EMBL" id="JAWDJW010006954">
    <property type="protein sequence ID" value="KAK3063186.1"/>
    <property type="molecule type" value="Genomic_DNA"/>
</dbReference>
<sequence>MILPRFGLLLLNALTWTSIAAPTGYQPRNLSSRSCRPTDNYCLCFPDMCTDDGLPWWTTVSPPVERSAPLAKRKCPSNDYGMGYPDMCTDDGVPWFWTVSPPEERSAPLVERSCGPMDDYCMCYPDMCTDDGVPWFWTVSPPKEEKAFLL</sequence>
<accession>A0ACC3D815</accession>
<proteinExistence type="predicted"/>
<reference evidence="1" key="1">
    <citation type="submission" date="2024-09" db="EMBL/GenBank/DDBJ databases">
        <title>Black Yeasts Isolated from many extreme environments.</title>
        <authorList>
            <person name="Coleine C."/>
            <person name="Stajich J.E."/>
            <person name="Selbmann L."/>
        </authorList>
    </citation>
    <scope>NUCLEOTIDE SEQUENCE</scope>
    <source>
        <strain evidence="1">CCFEE 5737</strain>
    </source>
</reference>
<keyword evidence="2" id="KW-1185">Reference proteome</keyword>
<comment type="caution">
    <text evidence="1">The sequence shown here is derived from an EMBL/GenBank/DDBJ whole genome shotgun (WGS) entry which is preliminary data.</text>
</comment>
<feature type="non-terminal residue" evidence="1">
    <location>
        <position position="150"/>
    </location>
</feature>
<evidence type="ECO:0000313" key="2">
    <source>
        <dbReference type="Proteomes" id="UP001186974"/>
    </source>
</evidence>